<protein>
    <submittedName>
        <fullName evidence="1">DNA-binding transcriptional regulator, XRE-family HTH domain</fullName>
    </submittedName>
</protein>
<dbReference type="SUPFAM" id="SSF47413">
    <property type="entry name" value="lambda repressor-like DNA-binding domains"/>
    <property type="match status" value="1"/>
</dbReference>
<organism evidence="1 2">
    <name type="scientific">Phocoenobacter skyensis</name>
    <dbReference type="NCBI Taxonomy" id="97481"/>
    <lineage>
        <taxon>Bacteria</taxon>
        <taxon>Pseudomonadati</taxon>
        <taxon>Pseudomonadota</taxon>
        <taxon>Gammaproteobacteria</taxon>
        <taxon>Pasteurellales</taxon>
        <taxon>Pasteurellaceae</taxon>
        <taxon>Phocoenobacter</taxon>
    </lineage>
</organism>
<dbReference type="RefSeq" id="WP_090921892.1">
    <property type="nucleotide sequence ID" value="NZ_CP016180.1"/>
</dbReference>
<proteinExistence type="predicted"/>
<sequence length="70" mass="7720">MKRNKIIGRLIEIAGSKAELAKLIGASPVSVAAWYNCKYGVNAKYLIKLSEVSNGEFTVEDIIKSTNLYK</sequence>
<dbReference type="STRING" id="97481.SAMN05444853_11318"/>
<dbReference type="EMBL" id="FOBN01000013">
    <property type="protein sequence ID" value="SEM34303.1"/>
    <property type="molecule type" value="Genomic_DNA"/>
</dbReference>
<gene>
    <name evidence="1" type="ORF">SAMN05444853_11318</name>
</gene>
<dbReference type="GeneID" id="83544533"/>
<reference evidence="2" key="1">
    <citation type="submission" date="2016-10" db="EMBL/GenBank/DDBJ databases">
        <authorList>
            <person name="Varghese N."/>
            <person name="Submissions S."/>
        </authorList>
    </citation>
    <scope>NUCLEOTIDE SEQUENCE [LARGE SCALE GENOMIC DNA]</scope>
    <source>
        <strain evidence="2">DSM 24204</strain>
    </source>
</reference>
<dbReference type="AlphaFoldDB" id="A0A1H7XKX4"/>
<dbReference type="Pfam" id="PF15943">
    <property type="entry name" value="YdaS_toxin"/>
    <property type="match status" value="1"/>
</dbReference>
<name>A0A1H7XKX4_9PAST</name>
<keyword evidence="1" id="KW-0238">DNA-binding</keyword>
<evidence type="ECO:0000313" key="2">
    <source>
        <dbReference type="Proteomes" id="UP000198883"/>
    </source>
</evidence>
<accession>A0A1H7XKX4</accession>
<dbReference type="InterPro" id="IPR010982">
    <property type="entry name" value="Lambda_DNA-bd_dom_sf"/>
</dbReference>
<evidence type="ECO:0000313" key="1">
    <source>
        <dbReference type="EMBL" id="SEM34303.1"/>
    </source>
</evidence>
<dbReference type="Gene3D" id="1.10.260.40">
    <property type="entry name" value="lambda repressor-like DNA-binding domains"/>
    <property type="match status" value="1"/>
</dbReference>
<dbReference type="InterPro" id="IPR031856">
    <property type="entry name" value="YdaS_toxin-like"/>
</dbReference>
<dbReference type="GO" id="GO:0003677">
    <property type="term" value="F:DNA binding"/>
    <property type="evidence" value="ECO:0007669"/>
    <property type="project" value="UniProtKB-KW"/>
</dbReference>
<dbReference type="Proteomes" id="UP000198883">
    <property type="component" value="Unassembled WGS sequence"/>
</dbReference>